<dbReference type="GO" id="GO:0000724">
    <property type="term" value="P:double-strand break repair via homologous recombination"/>
    <property type="evidence" value="ECO:0007669"/>
    <property type="project" value="InterPro"/>
</dbReference>
<dbReference type="ExpressionAtlas" id="A0A3Q0KK09">
    <property type="expression patterns" value="baseline"/>
</dbReference>
<dbReference type="InterPro" id="IPR027417">
    <property type="entry name" value="P-loop_NTPase"/>
</dbReference>
<proteinExistence type="predicted"/>
<dbReference type="AlphaFoldDB" id="A0A3Q0KK09"/>
<dbReference type="WBParaSite" id="Smp_104370.1">
    <property type="protein sequence ID" value="Smp_104370.1"/>
    <property type="gene ID" value="Smp_104370"/>
</dbReference>
<dbReference type="STRING" id="6183.A0A3Q0KK09"/>
<dbReference type="GO" id="GO:0005657">
    <property type="term" value="C:replication fork"/>
    <property type="evidence" value="ECO:0007669"/>
    <property type="project" value="InterPro"/>
</dbReference>
<dbReference type="PANTHER" id="PTHR46644:SF2">
    <property type="entry name" value="DNA REPAIR PROTEIN XRCC2"/>
    <property type="match status" value="1"/>
</dbReference>
<dbReference type="Proteomes" id="UP000008854">
    <property type="component" value="Unassembled WGS sequence"/>
</dbReference>
<accession>A0A3Q0KK09</accession>
<dbReference type="InParanoid" id="A0A3Q0KK09"/>
<evidence type="ECO:0000313" key="1">
    <source>
        <dbReference type="Proteomes" id="UP000008854"/>
    </source>
</evidence>
<dbReference type="GO" id="GO:0033063">
    <property type="term" value="C:Rad51B-Rad51C-Rad51D-XRCC2 complex"/>
    <property type="evidence" value="ECO:0007669"/>
    <property type="project" value="InterPro"/>
</dbReference>
<dbReference type="PANTHER" id="PTHR46644">
    <property type="entry name" value="DNA REPAIR PROTEIN XRCC2"/>
    <property type="match status" value="1"/>
</dbReference>
<reference evidence="2" key="2">
    <citation type="submission" date="2018-12" db="UniProtKB">
        <authorList>
            <consortium name="WormBaseParasite"/>
        </authorList>
    </citation>
    <scope>IDENTIFICATION</scope>
    <source>
        <strain evidence="2">Puerto Rican</strain>
    </source>
</reference>
<name>A0A3Q0KK09_SCHMA</name>
<keyword evidence="1" id="KW-1185">Reference proteome</keyword>
<protein>
    <submittedName>
        <fullName evidence="2">BTB domain-containing protein</fullName>
    </submittedName>
</protein>
<reference evidence="1" key="1">
    <citation type="journal article" date="2012" name="PLoS Negl. Trop. Dis.">
        <title>A systematically improved high quality genome and transcriptome of the human blood fluke Schistosoma mansoni.</title>
        <authorList>
            <person name="Protasio A.V."/>
            <person name="Tsai I.J."/>
            <person name="Babbage A."/>
            <person name="Nichol S."/>
            <person name="Hunt M."/>
            <person name="Aslett M.A."/>
            <person name="De Silva N."/>
            <person name="Velarde G.S."/>
            <person name="Anderson T.J."/>
            <person name="Clark R.C."/>
            <person name="Davidson C."/>
            <person name="Dillon G.P."/>
            <person name="Holroyd N.E."/>
            <person name="LoVerde P.T."/>
            <person name="Lloyd C."/>
            <person name="McQuillan J."/>
            <person name="Oliveira G."/>
            <person name="Otto T.D."/>
            <person name="Parker-Manuel S.J."/>
            <person name="Quail M.A."/>
            <person name="Wilson R.A."/>
            <person name="Zerlotini A."/>
            <person name="Dunne D.W."/>
            <person name="Berriman M."/>
        </authorList>
    </citation>
    <scope>NUCLEOTIDE SEQUENCE [LARGE SCALE GENOMIC DNA]</scope>
    <source>
        <strain evidence="1">Puerto Rican</strain>
    </source>
</reference>
<evidence type="ECO:0000313" key="2">
    <source>
        <dbReference type="WBParaSite" id="Smp_104370.1"/>
    </source>
</evidence>
<organism evidence="1 2">
    <name type="scientific">Schistosoma mansoni</name>
    <name type="common">Blood fluke</name>
    <dbReference type="NCBI Taxonomy" id="6183"/>
    <lineage>
        <taxon>Eukaryota</taxon>
        <taxon>Metazoa</taxon>
        <taxon>Spiralia</taxon>
        <taxon>Lophotrochozoa</taxon>
        <taxon>Platyhelminthes</taxon>
        <taxon>Trematoda</taxon>
        <taxon>Digenea</taxon>
        <taxon>Strigeidida</taxon>
        <taxon>Schistosomatoidea</taxon>
        <taxon>Schistosomatidae</taxon>
        <taxon>Schistosoma</taxon>
    </lineage>
</organism>
<dbReference type="Gene3D" id="3.40.50.300">
    <property type="entry name" value="P-loop containing nucleotide triphosphate hydrolases"/>
    <property type="match status" value="1"/>
</dbReference>
<dbReference type="InterPro" id="IPR030547">
    <property type="entry name" value="XRCC2"/>
</dbReference>
<sequence length="280" mass="32339">MASTSISVETGSMLLVRSQNRPYIDSLLSDHFPNQYSPQSGKSLVEVCQPSSCECSEFLHQKLMQCVLPKTFSGFHLNGYNTHCLLIDCGGRFYASKFGEFVRRHLQDEIPALKFEHNQYEVFLEEMLSRVHIIRVFTDCELLLAFSYSREVIKQHPVSCLMISAMNAFTYLERLRYNSWKSLVSQHSILMGILLRLIADFQLLCIIIMRYSPDIHVLNDSLSTDTEMFHPNNSLGSETRSDDWSKYVTHKIELIDCQHSFVSYIKHESSMKVIKDTRVS</sequence>